<dbReference type="EMBL" id="MWPV01000002">
    <property type="protein sequence ID" value="OUL58158.1"/>
    <property type="molecule type" value="Genomic_DNA"/>
</dbReference>
<dbReference type="Proteomes" id="UP000194841">
    <property type="component" value="Unassembled WGS sequence"/>
</dbReference>
<organism evidence="3 4">
    <name type="scientific">Pseudoalteromonas ulvae</name>
    <dbReference type="NCBI Taxonomy" id="107327"/>
    <lineage>
        <taxon>Bacteria</taxon>
        <taxon>Pseudomonadati</taxon>
        <taxon>Pseudomonadota</taxon>
        <taxon>Gammaproteobacteria</taxon>
        <taxon>Alteromonadales</taxon>
        <taxon>Pseudoalteromonadaceae</taxon>
        <taxon>Pseudoalteromonas</taxon>
    </lineage>
</organism>
<keyword evidence="4" id="KW-1185">Reference proteome</keyword>
<dbReference type="AlphaFoldDB" id="A0A244CRF7"/>
<dbReference type="InterPro" id="IPR016087">
    <property type="entry name" value="Chalcone_isomerase"/>
</dbReference>
<feature type="signal peptide" evidence="1">
    <location>
        <begin position="1"/>
        <end position="18"/>
    </location>
</feature>
<feature type="domain" description="Chalcone isomerase" evidence="2">
    <location>
        <begin position="33"/>
        <end position="161"/>
    </location>
</feature>
<sequence length="164" mass="19060">MRLVYCLFSLLITFPLHASPTETLVKIGEGEMSVLFWSLYKAELYGASSSFNQKERPLALKITYLRDIKRDDLIEATEEQWKKIELTHSNIKIWLQQLKTIWPDIKKNDVLTIRVEDNLSHFYQQDKLIGTVNDADFGPAFMAIWLSDNTTRPDLRRQLLGATL</sequence>
<evidence type="ECO:0000313" key="3">
    <source>
        <dbReference type="EMBL" id="OUL58158.1"/>
    </source>
</evidence>
<evidence type="ECO:0000259" key="2">
    <source>
        <dbReference type="Pfam" id="PF16036"/>
    </source>
</evidence>
<gene>
    <name evidence="3" type="ORF">B1199_07330</name>
</gene>
<protein>
    <recommendedName>
        <fullName evidence="2">Chalcone isomerase domain-containing protein</fullName>
    </recommendedName>
</protein>
<name>A0A244CRF7_PSEDV</name>
<dbReference type="OrthoDB" id="8527419at2"/>
<proteinExistence type="predicted"/>
<dbReference type="Pfam" id="PF16036">
    <property type="entry name" value="Chalcone_3"/>
    <property type="match status" value="1"/>
</dbReference>
<evidence type="ECO:0000256" key="1">
    <source>
        <dbReference type="SAM" id="SignalP"/>
    </source>
</evidence>
<comment type="caution">
    <text evidence="3">The sequence shown here is derived from an EMBL/GenBank/DDBJ whole genome shotgun (WGS) entry which is preliminary data.</text>
</comment>
<feature type="chain" id="PRO_5012918939" description="Chalcone isomerase domain-containing protein" evidence="1">
    <location>
        <begin position="19"/>
        <end position="164"/>
    </location>
</feature>
<dbReference type="RefSeq" id="WP_086743464.1">
    <property type="nucleotide sequence ID" value="NZ_MWPV01000002.1"/>
</dbReference>
<reference evidence="3 4" key="1">
    <citation type="submission" date="2017-02" db="EMBL/GenBank/DDBJ databases">
        <title>Pseudoalteromonas ulvae TC14 Genome.</title>
        <authorList>
            <person name="Molmeret M."/>
        </authorList>
    </citation>
    <scope>NUCLEOTIDE SEQUENCE [LARGE SCALE GENOMIC DNA]</scope>
    <source>
        <strain evidence="3">TC14</strain>
    </source>
</reference>
<accession>A0A244CRF7</accession>
<evidence type="ECO:0000313" key="4">
    <source>
        <dbReference type="Proteomes" id="UP000194841"/>
    </source>
</evidence>
<keyword evidence="1" id="KW-0732">Signal</keyword>